<dbReference type="InterPro" id="IPR059112">
    <property type="entry name" value="CysZ/EI24"/>
</dbReference>
<evidence type="ECO:0000256" key="5">
    <source>
        <dbReference type="SAM" id="MobiDB-lite"/>
    </source>
</evidence>
<feature type="region of interest" description="Disordered" evidence="5">
    <location>
        <begin position="1"/>
        <end position="22"/>
    </location>
</feature>
<dbReference type="Proteomes" id="UP001054889">
    <property type="component" value="Unassembled WGS sequence"/>
</dbReference>
<dbReference type="PANTHER" id="PTHR21389:SF0">
    <property type="entry name" value="ETOPOSIDE-INDUCED PROTEIN 2.4 HOMOLOG"/>
    <property type="match status" value="1"/>
</dbReference>
<evidence type="ECO:0000256" key="3">
    <source>
        <dbReference type="ARBA" id="ARBA00022989"/>
    </source>
</evidence>
<evidence type="ECO:0000313" key="7">
    <source>
        <dbReference type="EMBL" id="GJN27595.1"/>
    </source>
</evidence>
<dbReference type="GO" id="GO:0016020">
    <property type="term" value="C:membrane"/>
    <property type="evidence" value="ECO:0007669"/>
    <property type="project" value="UniProtKB-SubCell"/>
</dbReference>
<evidence type="ECO:0000256" key="4">
    <source>
        <dbReference type="ARBA" id="ARBA00023136"/>
    </source>
</evidence>
<sequence length="414" mass="44087">MGCLRPGGEGEGEGGEKRLPGLDASAPAARRRIPERRPRLSAVAIAVRVLFELDCRLADQIIHAKRNSSTLSLFPFSMESLASQAKPLAVLWLAGFFEAARLHRVISLCASSKALSIRIAQCFLLNGLIFLGRLSDEIAKSNGTDPCFFNTFKLCTFEILEKGASDSYNIAQSEDRPDGFDRVALGIGEQAYSLLLLTIFFAEVSVIGYIPYFGKAMNFVLLSLMYAYYCFDYRWNFFAVSLNKRLDFFESNWAFFAGFVLHVLMELELCDTEIAFFHCNVLIDGSGWMTASADPAAGVVGPAIGAATAVGSDASLPTTIASPTRVAGADPLGVSQLPSYGPALVTAGGMPPVPYTGLGMPPSLPPTAASPPIVGWPVLIAGPASTDVDLTAALLVAQTKAAAVVERARAASLA</sequence>
<reference evidence="7" key="2">
    <citation type="submission" date="2021-12" db="EMBL/GenBank/DDBJ databases">
        <title>Resequencing data analysis of finger millet.</title>
        <authorList>
            <person name="Hatakeyama M."/>
            <person name="Aluri S."/>
            <person name="Balachadran M.T."/>
            <person name="Sivarajan S.R."/>
            <person name="Poveda L."/>
            <person name="Shimizu-Inatsugi R."/>
            <person name="Schlapbach R."/>
            <person name="Sreeman S.M."/>
            <person name="Shimizu K.K."/>
        </authorList>
    </citation>
    <scope>NUCLEOTIDE SEQUENCE</scope>
</reference>
<keyword evidence="4 6" id="KW-0472">Membrane</keyword>
<evidence type="ECO:0000256" key="1">
    <source>
        <dbReference type="ARBA" id="ARBA00004141"/>
    </source>
</evidence>
<keyword evidence="8" id="KW-1185">Reference proteome</keyword>
<keyword evidence="2 6" id="KW-0812">Transmembrane</keyword>
<dbReference type="AlphaFoldDB" id="A0AAV5EZG0"/>
<feature type="transmembrane region" description="Helical" evidence="6">
    <location>
        <begin position="216"/>
        <end position="235"/>
    </location>
</feature>
<feature type="transmembrane region" description="Helical" evidence="6">
    <location>
        <begin position="191"/>
        <end position="210"/>
    </location>
</feature>
<dbReference type="Pfam" id="PF07264">
    <property type="entry name" value="EI24"/>
    <property type="match status" value="1"/>
</dbReference>
<name>A0AAV5EZG0_ELECO</name>
<dbReference type="EMBL" id="BQKI01000079">
    <property type="protein sequence ID" value="GJN27595.1"/>
    <property type="molecule type" value="Genomic_DNA"/>
</dbReference>
<accession>A0AAV5EZG0</accession>
<comment type="caution">
    <text evidence="7">The sequence shown here is derived from an EMBL/GenBank/DDBJ whole genome shotgun (WGS) entry which is preliminary data.</text>
</comment>
<keyword evidence="3 6" id="KW-1133">Transmembrane helix</keyword>
<dbReference type="GO" id="GO:0016236">
    <property type="term" value="P:macroautophagy"/>
    <property type="evidence" value="ECO:0007669"/>
    <property type="project" value="TreeGrafter"/>
</dbReference>
<dbReference type="GO" id="GO:0005783">
    <property type="term" value="C:endoplasmic reticulum"/>
    <property type="evidence" value="ECO:0007669"/>
    <property type="project" value="TreeGrafter"/>
</dbReference>
<reference evidence="7" key="1">
    <citation type="journal article" date="2018" name="DNA Res.">
        <title>Multiple hybrid de novo genome assembly of finger millet, an orphan allotetraploid crop.</title>
        <authorList>
            <person name="Hatakeyama M."/>
            <person name="Aluri S."/>
            <person name="Balachadran M.T."/>
            <person name="Sivarajan S.R."/>
            <person name="Patrignani A."/>
            <person name="Gruter S."/>
            <person name="Poveda L."/>
            <person name="Shimizu-Inatsugi R."/>
            <person name="Baeten J."/>
            <person name="Francoijs K.J."/>
            <person name="Nataraja K.N."/>
            <person name="Reddy Y.A.N."/>
            <person name="Phadnis S."/>
            <person name="Ravikumar R.L."/>
            <person name="Schlapbach R."/>
            <person name="Sreeman S.M."/>
            <person name="Shimizu K.K."/>
        </authorList>
    </citation>
    <scope>NUCLEOTIDE SEQUENCE</scope>
</reference>
<protein>
    <submittedName>
        <fullName evidence="7">Uncharacterized protein</fullName>
    </submittedName>
</protein>
<organism evidence="7 8">
    <name type="scientific">Eleusine coracana subsp. coracana</name>
    <dbReference type="NCBI Taxonomy" id="191504"/>
    <lineage>
        <taxon>Eukaryota</taxon>
        <taxon>Viridiplantae</taxon>
        <taxon>Streptophyta</taxon>
        <taxon>Embryophyta</taxon>
        <taxon>Tracheophyta</taxon>
        <taxon>Spermatophyta</taxon>
        <taxon>Magnoliopsida</taxon>
        <taxon>Liliopsida</taxon>
        <taxon>Poales</taxon>
        <taxon>Poaceae</taxon>
        <taxon>PACMAD clade</taxon>
        <taxon>Chloridoideae</taxon>
        <taxon>Cynodonteae</taxon>
        <taxon>Eleusininae</taxon>
        <taxon>Eleusine</taxon>
    </lineage>
</organism>
<comment type="subcellular location">
    <subcellularLocation>
        <location evidence="1">Membrane</location>
        <topology evidence="1">Multi-pass membrane protein</topology>
    </subcellularLocation>
</comment>
<evidence type="ECO:0000256" key="2">
    <source>
        <dbReference type="ARBA" id="ARBA00022692"/>
    </source>
</evidence>
<evidence type="ECO:0000313" key="8">
    <source>
        <dbReference type="Proteomes" id="UP001054889"/>
    </source>
</evidence>
<proteinExistence type="predicted"/>
<gene>
    <name evidence="7" type="primary">gb15629</name>
    <name evidence="7" type="ORF">PR202_gb15629</name>
</gene>
<dbReference type="PANTHER" id="PTHR21389">
    <property type="entry name" value="P53 INDUCED PROTEIN"/>
    <property type="match status" value="1"/>
</dbReference>
<evidence type="ECO:0000256" key="6">
    <source>
        <dbReference type="SAM" id="Phobius"/>
    </source>
</evidence>